<evidence type="ECO:0000256" key="4">
    <source>
        <dbReference type="ARBA" id="ARBA00022692"/>
    </source>
</evidence>
<dbReference type="InterPro" id="IPR000390">
    <property type="entry name" value="Small_drug/metabolite_transptr"/>
</dbReference>
<feature type="transmembrane region" description="Helical" evidence="8">
    <location>
        <begin position="85"/>
        <end position="105"/>
    </location>
</feature>
<comment type="subcellular location">
    <subcellularLocation>
        <location evidence="1 7">Cell membrane</location>
        <topology evidence="1 7">Multi-pass membrane protein</topology>
    </subcellularLocation>
</comment>
<comment type="similarity">
    <text evidence="7">Belongs to the drug/metabolite transporter (DMT) superfamily. Small multidrug resistance (SMR) (TC 2.A.7.1) family.</text>
</comment>
<dbReference type="RefSeq" id="WP_254011628.1">
    <property type="nucleotide sequence ID" value="NZ_JAMZMM010000077.1"/>
</dbReference>
<dbReference type="EMBL" id="JAMZMM010000077">
    <property type="protein sequence ID" value="MCP2728836.1"/>
    <property type="molecule type" value="Genomic_DNA"/>
</dbReference>
<accession>A0AAE3KMI3</accession>
<keyword evidence="3" id="KW-1003">Cell membrane</keyword>
<dbReference type="PANTHER" id="PTHR30561:SF0">
    <property type="entry name" value="GUANIDINIUM EXPORTER"/>
    <property type="match status" value="1"/>
</dbReference>
<dbReference type="InterPro" id="IPR045324">
    <property type="entry name" value="Small_multidrug_res"/>
</dbReference>
<evidence type="ECO:0000256" key="1">
    <source>
        <dbReference type="ARBA" id="ARBA00004651"/>
    </source>
</evidence>
<dbReference type="FunFam" id="1.10.3730.20:FF:000001">
    <property type="entry name" value="Quaternary ammonium compound resistance transporter SugE"/>
    <property type="match status" value="1"/>
</dbReference>
<dbReference type="SUPFAM" id="SSF103481">
    <property type="entry name" value="Multidrug resistance efflux transporter EmrE"/>
    <property type="match status" value="1"/>
</dbReference>
<dbReference type="GO" id="GO:0005886">
    <property type="term" value="C:plasma membrane"/>
    <property type="evidence" value="ECO:0007669"/>
    <property type="project" value="UniProtKB-SubCell"/>
</dbReference>
<dbReference type="InterPro" id="IPR037185">
    <property type="entry name" value="EmrE-like"/>
</dbReference>
<evidence type="ECO:0000256" key="6">
    <source>
        <dbReference type="ARBA" id="ARBA00023136"/>
    </source>
</evidence>
<evidence type="ECO:0000256" key="8">
    <source>
        <dbReference type="SAM" id="Phobius"/>
    </source>
</evidence>
<dbReference type="Proteomes" id="UP001204953">
    <property type="component" value="Unassembled WGS sequence"/>
</dbReference>
<dbReference type="Gene3D" id="1.10.3730.20">
    <property type="match status" value="1"/>
</dbReference>
<sequence length="108" mass="11824">MSREWACLIIAIFCEIAWATTLKRTEGFTRFWPSVINVLFLCGLLYFISAAVNVLPVAIAYPIWTGLGGVGVAVVSVVFHKEKLSFMQIVSILLIITGAVGLKLAEVH</sequence>
<evidence type="ECO:0000256" key="2">
    <source>
        <dbReference type="ARBA" id="ARBA00022448"/>
    </source>
</evidence>
<keyword evidence="10" id="KW-1185">Reference proteome</keyword>
<evidence type="ECO:0000256" key="3">
    <source>
        <dbReference type="ARBA" id="ARBA00022475"/>
    </source>
</evidence>
<feature type="transmembrane region" description="Helical" evidence="8">
    <location>
        <begin position="59"/>
        <end position="79"/>
    </location>
</feature>
<evidence type="ECO:0000313" key="9">
    <source>
        <dbReference type="EMBL" id="MCP2728836.1"/>
    </source>
</evidence>
<organism evidence="9 10">
    <name type="scientific">Limnofasciculus baicalensis BBK-W-15</name>
    <dbReference type="NCBI Taxonomy" id="2699891"/>
    <lineage>
        <taxon>Bacteria</taxon>
        <taxon>Bacillati</taxon>
        <taxon>Cyanobacteriota</taxon>
        <taxon>Cyanophyceae</taxon>
        <taxon>Coleofasciculales</taxon>
        <taxon>Coleofasciculaceae</taxon>
        <taxon>Limnofasciculus</taxon>
        <taxon>Limnofasciculus baicalensis</taxon>
    </lineage>
</organism>
<keyword evidence="4 7" id="KW-0812">Transmembrane</keyword>
<dbReference type="AlphaFoldDB" id="A0AAE3KMI3"/>
<evidence type="ECO:0000256" key="7">
    <source>
        <dbReference type="RuleBase" id="RU003942"/>
    </source>
</evidence>
<keyword evidence="2" id="KW-0813">Transport</keyword>
<dbReference type="PANTHER" id="PTHR30561">
    <property type="entry name" value="SMR FAMILY PROTON-DEPENDENT DRUG EFFLUX TRANSPORTER SUGE"/>
    <property type="match status" value="1"/>
</dbReference>
<evidence type="ECO:0000256" key="5">
    <source>
        <dbReference type="ARBA" id="ARBA00022989"/>
    </source>
</evidence>
<keyword evidence="6 8" id="KW-0472">Membrane</keyword>
<keyword evidence="5 8" id="KW-1133">Transmembrane helix</keyword>
<comment type="caution">
    <text evidence="9">The sequence shown here is derived from an EMBL/GenBank/DDBJ whole genome shotgun (WGS) entry which is preliminary data.</text>
</comment>
<name>A0AAE3KMI3_9CYAN</name>
<protein>
    <submittedName>
        <fullName evidence="9">Multidrug efflux SMR transporter</fullName>
    </submittedName>
</protein>
<gene>
    <name evidence="9" type="ORF">NJ959_10205</name>
</gene>
<evidence type="ECO:0000313" key="10">
    <source>
        <dbReference type="Proteomes" id="UP001204953"/>
    </source>
</evidence>
<dbReference type="GO" id="GO:0022857">
    <property type="term" value="F:transmembrane transporter activity"/>
    <property type="evidence" value="ECO:0007669"/>
    <property type="project" value="InterPro"/>
</dbReference>
<dbReference type="Pfam" id="PF00893">
    <property type="entry name" value="Multi_Drug_Res"/>
    <property type="match status" value="1"/>
</dbReference>
<feature type="transmembrane region" description="Helical" evidence="8">
    <location>
        <begin position="35"/>
        <end position="52"/>
    </location>
</feature>
<reference evidence="9" key="1">
    <citation type="submission" date="2022-06" db="EMBL/GenBank/DDBJ databases">
        <title>New cyanobacteria of genus Symplocastrum in benthos of Lake Baikal.</title>
        <authorList>
            <person name="Sorokovikova E."/>
            <person name="Tikhonova I."/>
            <person name="Krasnopeev A."/>
            <person name="Evseev P."/>
            <person name="Gladkikh A."/>
            <person name="Belykh O."/>
        </authorList>
    </citation>
    <scope>NUCLEOTIDE SEQUENCE</scope>
    <source>
        <strain evidence="9">BBK-W-15</strain>
    </source>
</reference>
<proteinExistence type="inferred from homology"/>